<sequence>MDRKSRKIDLPKTTKYCTSLVIYSEYLIIMSKNFSIPKFNYRRSRIPHYNVEKLFYTKIQLSSIGINGVSDVLLPCRIPHYNVEKLFYTKIQLSSISINGVSDGLLPCVLR</sequence>
<keyword evidence="2" id="KW-1185">Reference proteome</keyword>
<comment type="caution">
    <text evidence="1">The sequence shown here is derived from an EMBL/GenBank/DDBJ whole genome shotgun (WGS) entry which is preliminary data.</text>
</comment>
<dbReference type="EMBL" id="JYDJ01000774">
    <property type="protein sequence ID" value="KRX33532.1"/>
    <property type="molecule type" value="Genomic_DNA"/>
</dbReference>
<organism evidence="1 2">
    <name type="scientific">Trichinella murrelli</name>
    <dbReference type="NCBI Taxonomy" id="144512"/>
    <lineage>
        <taxon>Eukaryota</taxon>
        <taxon>Metazoa</taxon>
        <taxon>Ecdysozoa</taxon>
        <taxon>Nematoda</taxon>
        <taxon>Enoplea</taxon>
        <taxon>Dorylaimia</taxon>
        <taxon>Trichinellida</taxon>
        <taxon>Trichinellidae</taxon>
        <taxon>Trichinella</taxon>
    </lineage>
</organism>
<dbReference type="AlphaFoldDB" id="A0A0V0T3K6"/>
<protein>
    <submittedName>
        <fullName evidence="1">Uncharacterized protein</fullName>
    </submittedName>
</protein>
<reference evidence="1 2" key="1">
    <citation type="submission" date="2015-01" db="EMBL/GenBank/DDBJ databases">
        <title>Evolution of Trichinella species and genotypes.</title>
        <authorList>
            <person name="Korhonen P.K."/>
            <person name="Edoardo P."/>
            <person name="Giuseppe L.R."/>
            <person name="Gasser R.B."/>
        </authorList>
    </citation>
    <scope>NUCLEOTIDE SEQUENCE [LARGE SCALE GENOMIC DNA]</scope>
    <source>
        <strain evidence="1">ISS417</strain>
    </source>
</reference>
<gene>
    <name evidence="1" type="ORF">T05_5265</name>
</gene>
<name>A0A0V0T3K6_9BILA</name>
<evidence type="ECO:0000313" key="2">
    <source>
        <dbReference type="Proteomes" id="UP000055048"/>
    </source>
</evidence>
<evidence type="ECO:0000313" key="1">
    <source>
        <dbReference type="EMBL" id="KRX33532.1"/>
    </source>
</evidence>
<dbReference type="Proteomes" id="UP000055048">
    <property type="component" value="Unassembled WGS sequence"/>
</dbReference>
<accession>A0A0V0T3K6</accession>
<proteinExistence type="predicted"/>